<dbReference type="Pfam" id="PF13649">
    <property type="entry name" value="Methyltransf_25"/>
    <property type="match status" value="1"/>
</dbReference>
<proteinExistence type="predicted"/>
<dbReference type="Gene3D" id="3.40.50.150">
    <property type="entry name" value="Vaccinia Virus protein VP39"/>
    <property type="match status" value="1"/>
</dbReference>
<reference evidence="6 7" key="1">
    <citation type="submission" date="2020-06" db="EMBL/GenBank/DDBJ databases">
        <title>Nonomuraea sp. SMC257, a novel actinomycete isolated from soil.</title>
        <authorList>
            <person name="Chanama M."/>
        </authorList>
    </citation>
    <scope>NUCLEOTIDE SEQUENCE [LARGE SCALE GENOMIC DNA]</scope>
    <source>
        <strain evidence="6 7">SMC257</strain>
    </source>
</reference>
<dbReference type="CDD" id="cd02440">
    <property type="entry name" value="AdoMet_MTases"/>
    <property type="match status" value="1"/>
</dbReference>
<keyword evidence="2 6" id="KW-0808">Transferase</keyword>
<dbReference type="EMBL" id="JABWGN010000007">
    <property type="protein sequence ID" value="NUW33384.1"/>
    <property type="molecule type" value="Genomic_DNA"/>
</dbReference>
<feature type="domain" description="Methyltransferase" evidence="5">
    <location>
        <begin position="93"/>
        <end position="186"/>
    </location>
</feature>
<dbReference type="GO" id="GO:0032259">
    <property type="term" value="P:methylation"/>
    <property type="evidence" value="ECO:0007669"/>
    <property type="project" value="UniProtKB-KW"/>
</dbReference>
<dbReference type="Proteomes" id="UP000586042">
    <property type="component" value="Unassembled WGS sequence"/>
</dbReference>
<dbReference type="GO" id="GO:0008168">
    <property type="term" value="F:methyltransferase activity"/>
    <property type="evidence" value="ECO:0007669"/>
    <property type="project" value="UniProtKB-KW"/>
</dbReference>
<sequence length="265" mass="28585">MDAPVASGLDGMETLDRLFAADSDRWTAEASAWWDDFYADRSRPIPFFTTKPDESLISYVERGLLGGPAPAGSAAAPRRARTPSRSRTPGRALDLGCGPGRNALYLASLGFEVDAVDLSPAAVGWARQRAAETAADVRFIVGDAFTADLAPHGYDLVYDSGCLHHLPPHRRVSYLDLLDRVLAPGGHLAVACFAAGAMGSELPDEDFYRDGRLHGGLAYTPESLRFIFSDLAEIEIRMMEEQPPDGPCFGVPFLLAALFSRRAVG</sequence>
<comment type="caution">
    <text evidence="6">The sequence shown here is derived from an EMBL/GenBank/DDBJ whole genome shotgun (WGS) entry which is preliminary data.</text>
</comment>
<feature type="compositionally biased region" description="Low complexity" evidence="4">
    <location>
        <begin position="68"/>
        <end position="77"/>
    </location>
</feature>
<protein>
    <submittedName>
        <fullName evidence="6">Class I SAM-dependent methyltransferase</fullName>
    </submittedName>
</protein>
<dbReference type="PANTHER" id="PTHR43464">
    <property type="entry name" value="METHYLTRANSFERASE"/>
    <property type="match status" value="1"/>
</dbReference>
<evidence type="ECO:0000256" key="1">
    <source>
        <dbReference type="ARBA" id="ARBA00022603"/>
    </source>
</evidence>
<keyword evidence="1 6" id="KW-0489">Methyltransferase</keyword>
<feature type="region of interest" description="Disordered" evidence="4">
    <location>
        <begin position="68"/>
        <end position="93"/>
    </location>
</feature>
<evidence type="ECO:0000313" key="7">
    <source>
        <dbReference type="Proteomes" id="UP000586042"/>
    </source>
</evidence>
<evidence type="ECO:0000256" key="4">
    <source>
        <dbReference type="SAM" id="MobiDB-lite"/>
    </source>
</evidence>
<dbReference type="AlphaFoldDB" id="A0A7Y6IAI4"/>
<evidence type="ECO:0000313" key="6">
    <source>
        <dbReference type="EMBL" id="NUW33384.1"/>
    </source>
</evidence>
<evidence type="ECO:0000259" key="5">
    <source>
        <dbReference type="Pfam" id="PF13649"/>
    </source>
</evidence>
<evidence type="ECO:0000256" key="3">
    <source>
        <dbReference type="ARBA" id="ARBA00022691"/>
    </source>
</evidence>
<organism evidence="6 7">
    <name type="scientific">Nonomuraea montanisoli</name>
    <dbReference type="NCBI Taxonomy" id="2741721"/>
    <lineage>
        <taxon>Bacteria</taxon>
        <taxon>Bacillati</taxon>
        <taxon>Actinomycetota</taxon>
        <taxon>Actinomycetes</taxon>
        <taxon>Streptosporangiales</taxon>
        <taxon>Streptosporangiaceae</taxon>
        <taxon>Nonomuraea</taxon>
    </lineage>
</organism>
<dbReference type="SUPFAM" id="SSF53335">
    <property type="entry name" value="S-adenosyl-L-methionine-dependent methyltransferases"/>
    <property type="match status" value="1"/>
</dbReference>
<keyword evidence="3" id="KW-0949">S-adenosyl-L-methionine</keyword>
<gene>
    <name evidence="6" type="ORF">HTZ77_18395</name>
</gene>
<evidence type="ECO:0000256" key="2">
    <source>
        <dbReference type="ARBA" id="ARBA00022679"/>
    </source>
</evidence>
<dbReference type="InterPro" id="IPR029063">
    <property type="entry name" value="SAM-dependent_MTases_sf"/>
</dbReference>
<dbReference type="PANTHER" id="PTHR43464:SF19">
    <property type="entry name" value="UBIQUINONE BIOSYNTHESIS O-METHYLTRANSFERASE, MITOCHONDRIAL"/>
    <property type="match status" value="1"/>
</dbReference>
<accession>A0A7Y6IAI4</accession>
<dbReference type="InterPro" id="IPR041698">
    <property type="entry name" value="Methyltransf_25"/>
</dbReference>
<keyword evidence="7" id="KW-1185">Reference proteome</keyword>
<name>A0A7Y6IAI4_9ACTN</name>